<dbReference type="PANTHER" id="PTHR30203">
    <property type="entry name" value="OUTER MEMBRANE CATION EFFLUX PROTEIN"/>
    <property type="match status" value="1"/>
</dbReference>
<evidence type="ECO:0000256" key="4">
    <source>
        <dbReference type="SAM" id="MobiDB-lite"/>
    </source>
</evidence>
<evidence type="ECO:0000256" key="1">
    <source>
        <dbReference type="ARBA" id="ARBA00007613"/>
    </source>
</evidence>
<keyword evidence="6" id="KW-1185">Reference proteome</keyword>
<dbReference type="Pfam" id="PF02321">
    <property type="entry name" value="OEP"/>
    <property type="match status" value="2"/>
</dbReference>
<dbReference type="Proteomes" id="UP000539175">
    <property type="component" value="Unassembled WGS sequence"/>
</dbReference>
<dbReference type="Gene3D" id="2.20.200.10">
    <property type="entry name" value="Outer membrane efflux proteins (OEP)"/>
    <property type="match status" value="1"/>
</dbReference>
<comment type="caution">
    <text evidence="5">The sequence shown here is derived from an EMBL/GenBank/DDBJ whole genome shotgun (WGS) entry which is preliminary data.</text>
</comment>
<comment type="subcellular location">
    <subcellularLocation>
        <location evidence="2">Cell membrane</location>
        <topology evidence="2">Lipid-anchor</topology>
    </subcellularLocation>
</comment>
<proteinExistence type="inferred from homology"/>
<dbReference type="GO" id="GO:0015562">
    <property type="term" value="F:efflux transmembrane transporter activity"/>
    <property type="evidence" value="ECO:0007669"/>
    <property type="project" value="InterPro"/>
</dbReference>
<dbReference type="RefSeq" id="WP_184798814.1">
    <property type="nucleotide sequence ID" value="NZ_JACIIZ010000003.1"/>
</dbReference>
<keyword evidence="2" id="KW-1134">Transmembrane beta strand</keyword>
<evidence type="ECO:0000313" key="6">
    <source>
        <dbReference type="Proteomes" id="UP000539175"/>
    </source>
</evidence>
<evidence type="ECO:0000256" key="2">
    <source>
        <dbReference type="RuleBase" id="RU362097"/>
    </source>
</evidence>
<keyword evidence="2" id="KW-0472">Membrane</keyword>
<keyword evidence="2 5" id="KW-0449">Lipoprotein</keyword>
<dbReference type="PANTHER" id="PTHR30203:SF25">
    <property type="entry name" value="OUTER MEMBRANE PROTEIN-RELATED"/>
    <property type="match status" value="1"/>
</dbReference>
<comment type="similarity">
    <text evidence="1 2">Belongs to the outer membrane factor (OMF) (TC 1.B.17) family.</text>
</comment>
<evidence type="ECO:0000313" key="5">
    <source>
        <dbReference type="EMBL" id="MBB6250852.1"/>
    </source>
</evidence>
<gene>
    <name evidence="5" type="ORF">FHS74_001397</name>
</gene>
<dbReference type="NCBIfam" id="TIGR01845">
    <property type="entry name" value="outer_NodT"/>
    <property type="match status" value="1"/>
</dbReference>
<dbReference type="EMBL" id="JACIIZ010000003">
    <property type="protein sequence ID" value="MBB6250852.1"/>
    <property type="molecule type" value="Genomic_DNA"/>
</dbReference>
<protein>
    <submittedName>
        <fullName evidence="5">NodT family efflux transporter outer membrane factor (OMF) lipoprotein</fullName>
    </submittedName>
</protein>
<feature type="coiled-coil region" evidence="3">
    <location>
        <begin position="238"/>
        <end position="265"/>
    </location>
</feature>
<accession>A0A7X0AVF5</accession>
<keyword evidence="2" id="KW-0564">Palmitate</keyword>
<dbReference type="GO" id="GO:0005886">
    <property type="term" value="C:plasma membrane"/>
    <property type="evidence" value="ECO:0007669"/>
    <property type="project" value="UniProtKB-SubCell"/>
</dbReference>
<dbReference type="Gene3D" id="1.20.1600.10">
    <property type="entry name" value="Outer membrane efflux proteins (OEP)"/>
    <property type="match status" value="1"/>
</dbReference>
<sequence length="526" mass="54578">MTSRHLVPGLGRARAYAVRLSRAVAPFVFLSPLLAAGCAVGPDYRPPQQPVPAEWANGSPATTGALALSRWWQRLDDPLLDTLVEKAVQGNLDVASAKAKIREARASYRQAGGALLPTLSGSGSYTRSKSASGTTSSLVGQSDVANQFQLGFDASWELDLFGANRRAVEAAGYGLAATEEDLRDTLLTLVGDVAAYYVEARGYQARLDLARRTAAAQRETADLTRVKFDTGALAATDAASAEGQAASTEAQIQALESSYAEAVHRLGILLGREPGALTQVLAGAGTIPKAPTALPAGIPADILSARPDVRAAERRLAQYTAKIGEAEAARYPSVSLTGSVTTTAAQAGNLAKGSAIGWSFGPTLNVPLFQGGQLEAAVDVAVAQRDQYAITLRSTVLTALEDVENALVALAKERARNERLAVSATAYRRAADLALALYKVGNTSFLEVLEAQRSQYSAEDSLVQSDAAIASDYIALNKALGGGWDGAIDADPPAATPSNIALASGSAMPTTPVSATAPATKTEGGR</sequence>
<dbReference type="AlphaFoldDB" id="A0A7X0AVF5"/>
<feature type="region of interest" description="Disordered" evidence="4">
    <location>
        <begin position="498"/>
        <end position="526"/>
    </location>
</feature>
<reference evidence="5 6" key="1">
    <citation type="submission" date="2020-08" db="EMBL/GenBank/DDBJ databases">
        <title>Genomic Encyclopedia of Type Strains, Phase IV (KMG-IV): sequencing the most valuable type-strain genomes for metagenomic binning, comparative biology and taxonomic classification.</title>
        <authorList>
            <person name="Goeker M."/>
        </authorList>
    </citation>
    <scope>NUCLEOTIDE SEQUENCE [LARGE SCALE GENOMIC DNA]</scope>
    <source>
        <strain evidence="5 6">DSM 22198</strain>
    </source>
</reference>
<evidence type="ECO:0000256" key="3">
    <source>
        <dbReference type="SAM" id="Coils"/>
    </source>
</evidence>
<feature type="compositionally biased region" description="Low complexity" evidence="4">
    <location>
        <begin position="509"/>
        <end position="526"/>
    </location>
</feature>
<keyword evidence="2" id="KW-0812">Transmembrane</keyword>
<name>A0A7X0AVF5_9PROT</name>
<dbReference type="InterPro" id="IPR003423">
    <property type="entry name" value="OMP_efflux"/>
</dbReference>
<dbReference type="InterPro" id="IPR010131">
    <property type="entry name" value="MdtP/NodT-like"/>
</dbReference>
<organism evidence="5 6">
    <name type="scientific">Nitrospirillum iridis</name>
    <dbReference type="NCBI Taxonomy" id="765888"/>
    <lineage>
        <taxon>Bacteria</taxon>
        <taxon>Pseudomonadati</taxon>
        <taxon>Pseudomonadota</taxon>
        <taxon>Alphaproteobacteria</taxon>
        <taxon>Rhodospirillales</taxon>
        <taxon>Azospirillaceae</taxon>
        <taxon>Nitrospirillum</taxon>
    </lineage>
</organism>
<dbReference type="SUPFAM" id="SSF56954">
    <property type="entry name" value="Outer membrane efflux proteins (OEP)"/>
    <property type="match status" value="1"/>
</dbReference>
<keyword evidence="3" id="KW-0175">Coiled coil</keyword>